<protein>
    <recommendedName>
        <fullName evidence="1">FAD dependent oxidoreductase domain-containing protein</fullName>
    </recommendedName>
</protein>
<accession>A0A0A9ERJ5</accession>
<sequence length="60" mass="6311">MPDGKPVVGFVPDMPNVLIATGHEGSGLTLALGTAEMVTDMILGNPGKVDFSPFSIKHRF</sequence>
<dbReference type="SUPFAM" id="SSF51905">
    <property type="entry name" value="FAD/NAD(P)-binding domain"/>
    <property type="match status" value="1"/>
</dbReference>
<evidence type="ECO:0000259" key="1">
    <source>
        <dbReference type="Pfam" id="PF01266"/>
    </source>
</evidence>
<dbReference type="InterPro" id="IPR036188">
    <property type="entry name" value="FAD/NAD-bd_sf"/>
</dbReference>
<feature type="domain" description="FAD dependent oxidoreductase" evidence="1">
    <location>
        <begin position="2"/>
        <end position="41"/>
    </location>
</feature>
<dbReference type="Gene3D" id="3.50.50.60">
    <property type="entry name" value="FAD/NAD(P)-binding domain"/>
    <property type="match status" value="1"/>
</dbReference>
<organism evidence="2">
    <name type="scientific">Arundo donax</name>
    <name type="common">Giant reed</name>
    <name type="synonym">Donax arundinaceus</name>
    <dbReference type="NCBI Taxonomy" id="35708"/>
    <lineage>
        <taxon>Eukaryota</taxon>
        <taxon>Viridiplantae</taxon>
        <taxon>Streptophyta</taxon>
        <taxon>Embryophyta</taxon>
        <taxon>Tracheophyta</taxon>
        <taxon>Spermatophyta</taxon>
        <taxon>Magnoliopsida</taxon>
        <taxon>Liliopsida</taxon>
        <taxon>Poales</taxon>
        <taxon>Poaceae</taxon>
        <taxon>PACMAD clade</taxon>
        <taxon>Arundinoideae</taxon>
        <taxon>Arundineae</taxon>
        <taxon>Arundo</taxon>
    </lineage>
</organism>
<dbReference type="Pfam" id="PF01266">
    <property type="entry name" value="DAO"/>
    <property type="match status" value="1"/>
</dbReference>
<dbReference type="InterPro" id="IPR006076">
    <property type="entry name" value="FAD-dep_OxRdtase"/>
</dbReference>
<proteinExistence type="predicted"/>
<dbReference type="EMBL" id="GBRH01199273">
    <property type="protein sequence ID" value="JAD98622.1"/>
    <property type="molecule type" value="Transcribed_RNA"/>
</dbReference>
<name>A0A0A9ERJ5_ARUDO</name>
<reference evidence="2" key="2">
    <citation type="journal article" date="2015" name="Data Brief">
        <title>Shoot transcriptome of the giant reed, Arundo donax.</title>
        <authorList>
            <person name="Barrero R.A."/>
            <person name="Guerrero F.D."/>
            <person name="Moolhuijzen P."/>
            <person name="Goolsby J.A."/>
            <person name="Tidwell J."/>
            <person name="Bellgard S.E."/>
            <person name="Bellgard M.I."/>
        </authorList>
    </citation>
    <scope>NUCLEOTIDE SEQUENCE</scope>
    <source>
        <tissue evidence="2">Shoot tissue taken approximately 20 cm above the soil surface</tissue>
    </source>
</reference>
<dbReference type="AlphaFoldDB" id="A0A0A9ERJ5"/>
<evidence type="ECO:0000313" key="2">
    <source>
        <dbReference type="EMBL" id="JAD98622.1"/>
    </source>
</evidence>
<reference evidence="2" key="1">
    <citation type="submission" date="2014-09" db="EMBL/GenBank/DDBJ databases">
        <authorList>
            <person name="Magalhaes I.L.F."/>
            <person name="Oliveira U."/>
            <person name="Santos F.R."/>
            <person name="Vidigal T.H.D.A."/>
            <person name="Brescovit A.D."/>
            <person name="Santos A.J."/>
        </authorList>
    </citation>
    <scope>NUCLEOTIDE SEQUENCE</scope>
    <source>
        <tissue evidence="2">Shoot tissue taken approximately 20 cm above the soil surface</tissue>
    </source>
</reference>